<gene>
    <name evidence="3" type="ORF">D4A47_12645</name>
</gene>
<keyword evidence="1" id="KW-0472">Membrane</keyword>
<feature type="transmembrane region" description="Helical" evidence="1">
    <location>
        <begin position="79"/>
        <end position="101"/>
    </location>
</feature>
<sequence>MDIERFEREYEEQNLEHLLKCAGLIAAELEWEADHARAAAEPAPDEEIKNRIWREIERKLEKERREEARGKAVRRGIKGAMLAAAALSILLVGLFVTVSAFRVPVSNYFFEKYDKYSKFIVDTGGYTIGEKPEGWESGYFPKRIPERFTFLRTKTVADRSTIQYIDPDRGILFFTVYPIADGYSADTEDRIEIPADLDGTPATVFARKDGSKVGIVWHNGLYGFHIDGPVTKDEIIQIAKSVRTS</sequence>
<dbReference type="Proteomes" id="UP000276301">
    <property type="component" value="Unassembled WGS sequence"/>
</dbReference>
<keyword evidence="1" id="KW-1133">Transmembrane helix</keyword>
<keyword evidence="1" id="KW-0812">Transmembrane</keyword>
<organism evidence="3 4">
    <name type="scientific">Anaerotruncus massiliensis</name>
    <name type="common">ex Liu et al. 2021</name>
    <dbReference type="NCBI Taxonomy" id="2321404"/>
    <lineage>
        <taxon>Bacteria</taxon>
        <taxon>Bacillati</taxon>
        <taxon>Bacillota</taxon>
        <taxon>Clostridia</taxon>
        <taxon>Eubacteriales</taxon>
        <taxon>Oscillospiraceae</taxon>
        <taxon>Anaerotruncus</taxon>
    </lineage>
</organism>
<comment type="caution">
    <text evidence="3">The sequence shown here is derived from an EMBL/GenBank/DDBJ whole genome shotgun (WGS) entry which is preliminary data.</text>
</comment>
<name>A0A498CK05_9FIRM</name>
<evidence type="ECO:0000259" key="2">
    <source>
        <dbReference type="Pfam" id="PF14285"/>
    </source>
</evidence>
<evidence type="ECO:0000313" key="3">
    <source>
        <dbReference type="EMBL" id="RLL08109.1"/>
    </source>
</evidence>
<dbReference type="AlphaFoldDB" id="A0A498CK05"/>
<evidence type="ECO:0000256" key="1">
    <source>
        <dbReference type="SAM" id="Phobius"/>
    </source>
</evidence>
<feature type="domain" description="DUF4367" evidence="2">
    <location>
        <begin position="141"/>
        <end position="242"/>
    </location>
</feature>
<dbReference type="RefSeq" id="WP_121587546.1">
    <property type="nucleotide sequence ID" value="NZ_RCHT01000037.1"/>
</dbReference>
<proteinExistence type="predicted"/>
<dbReference type="InterPro" id="IPR025377">
    <property type="entry name" value="DUF4367"/>
</dbReference>
<accession>A0A498CK05</accession>
<dbReference type="EMBL" id="RCHT01000037">
    <property type="protein sequence ID" value="RLL08109.1"/>
    <property type="molecule type" value="Genomic_DNA"/>
</dbReference>
<protein>
    <submittedName>
        <fullName evidence="3">DUF4367 domain-containing protein</fullName>
    </submittedName>
</protein>
<reference evidence="3 4" key="1">
    <citation type="submission" date="2018-10" db="EMBL/GenBank/DDBJ databases">
        <title>Anaerotruncus faecis sp. nov., isolated from human feces.</title>
        <authorList>
            <person name="Wang Y.-J."/>
        </authorList>
    </citation>
    <scope>NUCLEOTIDE SEQUENCE [LARGE SCALE GENOMIC DNA]</scope>
    <source>
        <strain evidence="3 4">22A2-44</strain>
    </source>
</reference>
<dbReference type="Pfam" id="PF14285">
    <property type="entry name" value="DUF4367"/>
    <property type="match status" value="1"/>
</dbReference>
<evidence type="ECO:0000313" key="4">
    <source>
        <dbReference type="Proteomes" id="UP000276301"/>
    </source>
</evidence>
<keyword evidence="4" id="KW-1185">Reference proteome</keyword>